<keyword evidence="3 5" id="KW-1133">Transmembrane helix</keyword>
<proteinExistence type="inferred from homology"/>
<feature type="transmembrane region" description="Helical" evidence="5">
    <location>
        <begin position="50"/>
        <end position="68"/>
    </location>
</feature>
<feature type="transmembrane region" description="Helical" evidence="5">
    <location>
        <begin position="20"/>
        <end position="38"/>
    </location>
</feature>
<comment type="subcellular location">
    <subcellularLocation>
        <location evidence="5">Cell inner membrane</location>
        <topology evidence="5">Multi-pass membrane protein</topology>
    </subcellularLocation>
</comment>
<dbReference type="EMBL" id="CP133548">
    <property type="protein sequence ID" value="WMS87197.1"/>
    <property type="molecule type" value="Genomic_DNA"/>
</dbReference>
<keyword evidence="2 5" id="KW-0812">Transmembrane</keyword>
<evidence type="ECO:0000256" key="4">
    <source>
        <dbReference type="ARBA" id="ARBA00023136"/>
    </source>
</evidence>
<organism evidence="6 7">
    <name type="scientific">Pleionea litopenaei</name>
    <dbReference type="NCBI Taxonomy" id="3070815"/>
    <lineage>
        <taxon>Bacteria</taxon>
        <taxon>Pseudomonadati</taxon>
        <taxon>Pseudomonadota</taxon>
        <taxon>Gammaproteobacteria</taxon>
        <taxon>Oceanospirillales</taxon>
        <taxon>Pleioneaceae</taxon>
        <taxon>Pleionea</taxon>
    </lineage>
</organism>
<sequence>MKVLLDFFPVLAFFLTYKLFDVYVATAVLIGASLLQTLGHRIIKKRFEKLHVMTFVISLIMGGMTIAFRDDAFIKWKVSVVYWILSAVIWIYWLRGTMLLKQLFESLFKQELGLTQKLWGYINAFWGLLLLAMGGLNIWIAYHFDLDTWVNFKVWGTMAVQLVTMIGTFVVIFKNMPEHHRKMLEESSANEEN</sequence>
<dbReference type="Proteomes" id="UP001239782">
    <property type="component" value="Chromosome"/>
</dbReference>
<evidence type="ECO:0000313" key="7">
    <source>
        <dbReference type="Proteomes" id="UP001239782"/>
    </source>
</evidence>
<keyword evidence="1 5" id="KW-1003">Cell membrane</keyword>
<feature type="transmembrane region" description="Helical" evidence="5">
    <location>
        <begin position="154"/>
        <end position="173"/>
    </location>
</feature>
<evidence type="ECO:0000256" key="5">
    <source>
        <dbReference type="HAMAP-Rule" id="MF_00189"/>
    </source>
</evidence>
<keyword evidence="7" id="KW-1185">Reference proteome</keyword>
<protein>
    <recommendedName>
        <fullName evidence="5">Inner membrane-spanning protein YciB</fullName>
    </recommendedName>
</protein>
<dbReference type="AlphaFoldDB" id="A0AA51RTB0"/>
<dbReference type="InterPro" id="IPR006008">
    <property type="entry name" value="YciB"/>
</dbReference>
<name>A0AA51RTB0_9GAMM</name>
<comment type="function">
    <text evidence="5">Plays a role in cell envelope biogenesis, maintenance of cell envelope integrity and membrane homeostasis.</text>
</comment>
<dbReference type="HAMAP" id="MF_00189">
    <property type="entry name" value="YciB"/>
    <property type="match status" value="1"/>
</dbReference>
<feature type="transmembrane region" description="Helical" evidence="5">
    <location>
        <begin position="121"/>
        <end position="142"/>
    </location>
</feature>
<feature type="transmembrane region" description="Helical" evidence="5">
    <location>
        <begin position="80"/>
        <end position="100"/>
    </location>
</feature>
<evidence type="ECO:0000256" key="3">
    <source>
        <dbReference type="ARBA" id="ARBA00022989"/>
    </source>
</evidence>
<keyword evidence="5" id="KW-0997">Cell inner membrane</keyword>
<reference evidence="6 7" key="1">
    <citation type="submission" date="2023-08" db="EMBL/GenBank/DDBJ databases">
        <title>Pleionea litopenaei sp. nov., isolated from stomach of juvenile Litopenaeus vannamei.</title>
        <authorList>
            <person name="Rho A.M."/>
            <person name="Hwang C.Y."/>
        </authorList>
    </citation>
    <scope>NUCLEOTIDE SEQUENCE [LARGE SCALE GENOMIC DNA]</scope>
    <source>
        <strain evidence="6 7">HL-JVS1</strain>
    </source>
</reference>
<dbReference type="GO" id="GO:0005886">
    <property type="term" value="C:plasma membrane"/>
    <property type="evidence" value="ECO:0007669"/>
    <property type="project" value="UniProtKB-SubCell"/>
</dbReference>
<dbReference type="KEGG" id="plei:Q9312_18490"/>
<accession>A0AA51RTB0</accession>
<evidence type="ECO:0000256" key="1">
    <source>
        <dbReference type="ARBA" id="ARBA00022475"/>
    </source>
</evidence>
<gene>
    <name evidence="5" type="primary">yciB</name>
    <name evidence="6" type="ORF">Q9312_18490</name>
</gene>
<dbReference type="PANTHER" id="PTHR36917:SF1">
    <property type="entry name" value="INNER MEMBRANE-SPANNING PROTEIN YCIB"/>
    <property type="match status" value="1"/>
</dbReference>
<dbReference type="PANTHER" id="PTHR36917">
    <property type="entry name" value="INTRACELLULAR SEPTATION PROTEIN A-RELATED"/>
    <property type="match status" value="1"/>
</dbReference>
<evidence type="ECO:0000313" key="6">
    <source>
        <dbReference type="EMBL" id="WMS87197.1"/>
    </source>
</evidence>
<evidence type="ECO:0000256" key="2">
    <source>
        <dbReference type="ARBA" id="ARBA00022692"/>
    </source>
</evidence>
<keyword evidence="4 5" id="KW-0472">Membrane</keyword>
<dbReference type="Pfam" id="PF04279">
    <property type="entry name" value="IspA"/>
    <property type="match status" value="1"/>
</dbReference>
<dbReference type="RefSeq" id="WP_309202336.1">
    <property type="nucleotide sequence ID" value="NZ_CP133548.1"/>
</dbReference>
<comment type="similarity">
    <text evidence="5">Belongs to the YciB family.</text>
</comment>